<gene>
    <name evidence="2" type="ORF">QJ522_03695</name>
</gene>
<accession>A0AAW6TV67</accession>
<sequence length="214" mass="24994">MIQSIHRSAPRDYLARMTAEKPLRVEIAKRFDRDFFDGDRANGYGGYRYDGRWKPVAQQLLRHYNLTEGARVLDVGCGKGFLLRDLREIRPDLDVRGLDVSLYAVDHAEEAVRDAVFVHDARRRLPFDDGAFDLVVSINTLHNLYLYEIVEALREVARVGRQAYIVVESYRNEAEKFNLMCWNLTGECFFTPDEWRWVFSTAGYAGDYEFIFFE</sequence>
<keyword evidence="2" id="KW-0808">Transferase</keyword>
<comment type="caution">
    <text evidence="2">The sequence shown here is derived from an EMBL/GenBank/DDBJ whole genome shotgun (WGS) entry which is preliminary data.</text>
</comment>
<dbReference type="AlphaFoldDB" id="A0AAW6TV67"/>
<organism evidence="2 3">
    <name type="scientific">Anaerobaca lacustris</name>
    <dbReference type="NCBI Taxonomy" id="3044600"/>
    <lineage>
        <taxon>Bacteria</taxon>
        <taxon>Pseudomonadati</taxon>
        <taxon>Planctomycetota</taxon>
        <taxon>Phycisphaerae</taxon>
        <taxon>Sedimentisphaerales</taxon>
        <taxon>Anaerobacaceae</taxon>
        <taxon>Anaerobaca</taxon>
    </lineage>
</organism>
<dbReference type="SUPFAM" id="SSF53335">
    <property type="entry name" value="S-adenosyl-L-methionine-dependent methyltransferases"/>
    <property type="match status" value="1"/>
</dbReference>
<dbReference type="InterPro" id="IPR029063">
    <property type="entry name" value="SAM-dependent_MTases_sf"/>
</dbReference>
<reference evidence="2" key="1">
    <citation type="submission" date="2023-05" db="EMBL/GenBank/DDBJ databases">
        <title>Anaerotaeda fermentans gen. nov., sp. nov., a novel anaerobic planctomycete of the new family within the order Sedimentisphaerales isolated from Taman Peninsula, Russia.</title>
        <authorList>
            <person name="Khomyakova M.A."/>
            <person name="Merkel A.Y."/>
            <person name="Slobodkin A.I."/>
        </authorList>
    </citation>
    <scope>NUCLEOTIDE SEQUENCE</scope>
    <source>
        <strain evidence="2">M17dextr</strain>
    </source>
</reference>
<dbReference type="GO" id="GO:0032259">
    <property type="term" value="P:methylation"/>
    <property type="evidence" value="ECO:0007669"/>
    <property type="project" value="UniProtKB-KW"/>
</dbReference>
<dbReference type="PANTHER" id="PTHR43464:SF83">
    <property type="entry name" value="MALONYL-[ACYL-CARRIER PROTEIN] O-METHYLTRANSFERASE"/>
    <property type="match status" value="1"/>
</dbReference>
<keyword evidence="2" id="KW-0489">Methyltransferase</keyword>
<evidence type="ECO:0000259" key="1">
    <source>
        <dbReference type="Pfam" id="PF08241"/>
    </source>
</evidence>
<dbReference type="CDD" id="cd02440">
    <property type="entry name" value="AdoMet_MTases"/>
    <property type="match status" value="1"/>
</dbReference>
<evidence type="ECO:0000313" key="3">
    <source>
        <dbReference type="Proteomes" id="UP001431776"/>
    </source>
</evidence>
<dbReference type="PANTHER" id="PTHR43464">
    <property type="entry name" value="METHYLTRANSFERASE"/>
    <property type="match status" value="1"/>
</dbReference>
<dbReference type="GO" id="GO:0008757">
    <property type="term" value="F:S-adenosylmethionine-dependent methyltransferase activity"/>
    <property type="evidence" value="ECO:0007669"/>
    <property type="project" value="InterPro"/>
</dbReference>
<dbReference type="InterPro" id="IPR013216">
    <property type="entry name" value="Methyltransf_11"/>
</dbReference>
<dbReference type="Proteomes" id="UP001431776">
    <property type="component" value="Unassembled WGS sequence"/>
</dbReference>
<keyword evidence="3" id="KW-1185">Reference proteome</keyword>
<dbReference type="EMBL" id="JASCXX010000003">
    <property type="protein sequence ID" value="MDI6448139.1"/>
    <property type="molecule type" value="Genomic_DNA"/>
</dbReference>
<protein>
    <submittedName>
        <fullName evidence="2">Class I SAM-dependent methyltransferase</fullName>
        <ecNumber evidence="2">2.1.1.-</ecNumber>
    </submittedName>
</protein>
<name>A0AAW6TV67_9BACT</name>
<dbReference type="RefSeq" id="WP_349243549.1">
    <property type="nucleotide sequence ID" value="NZ_JASCXX010000003.1"/>
</dbReference>
<feature type="domain" description="Methyltransferase type 11" evidence="1">
    <location>
        <begin position="73"/>
        <end position="161"/>
    </location>
</feature>
<dbReference type="EC" id="2.1.1.-" evidence="2"/>
<evidence type="ECO:0000313" key="2">
    <source>
        <dbReference type="EMBL" id="MDI6448139.1"/>
    </source>
</evidence>
<proteinExistence type="predicted"/>
<dbReference type="Gene3D" id="3.40.50.150">
    <property type="entry name" value="Vaccinia Virus protein VP39"/>
    <property type="match status" value="1"/>
</dbReference>
<dbReference type="Pfam" id="PF08241">
    <property type="entry name" value="Methyltransf_11"/>
    <property type="match status" value="1"/>
</dbReference>